<accession>A0A1Y1KQ56</accession>
<name>A0A1Y1KQ56_PHOPY</name>
<dbReference type="EMBL" id="GEZM01078432">
    <property type="protein sequence ID" value="JAV62718.1"/>
    <property type="molecule type" value="Transcribed_RNA"/>
</dbReference>
<protein>
    <submittedName>
        <fullName evidence="1">Uncharacterized protein</fullName>
    </submittedName>
</protein>
<proteinExistence type="predicted"/>
<sequence length="133" mass="14919">MDRRDEPVYTPTVCPGSKPSTEAMYNVLSLTLLIAKIVFCSPKGMGVSRAHSTIRKLDGPEMTLKIIAAVSFVTSGRSVVCPNRFNELWAILSPIAAPHTHSHVSDHYRKRYNDKHHQDHEVDDCSVLVFEPF</sequence>
<dbReference type="AlphaFoldDB" id="A0A1Y1KQ56"/>
<evidence type="ECO:0000313" key="1">
    <source>
        <dbReference type="EMBL" id="JAV62718.1"/>
    </source>
</evidence>
<organism evidence="1">
    <name type="scientific">Photinus pyralis</name>
    <name type="common">Common eastern firefly</name>
    <name type="synonym">Lampyris pyralis</name>
    <dbReference type="NCBI Taxonomy" id="7054"/>
    <lineage>
        <taxon>Eukaryota</taxon>
        <taxon>Metazoa</taxon>
        <taxon>Ecdysozoa</taxon>
        <taxon>Arthropoda</taxon>
        <taxon>Hexapoda</taxon>
        <taxon>Insecta</taxon>
        <taxon>Pterygota</taxon>
        <taxon>Neoptera</taxon>
        <taxon>Endopterygota</taxon>
        <taxon>Coleoptera</taxon>
        <taxon>Polyphaga</taxon>
        <taxon>Elateriformia</taxon>
        <taxon>Elateroidea</taxon>
        <taxon>Lampyridae</taxon>
        <taxon>Lampyrinae</taxon>
        <taxon>Photinus</taxon>
    </lineage>
</organism>
<reference evidence="1" key="1">
    <citation type="journal article" date="2016" name="Sci. Rep.">
        <title>Molecular characterization of firefly nuptial gifts: a multi-omics approach sheds light on postcopulatory sexual selection.</title>
        <authorList>
            <person name="Al-Wathiqui N."/>
            <person name="Fallon T.R."/>
            <person name="South A."/>
            <person name="Weng J.K."/>
            <person name="Lewis S.M."/>
        </authorList>
    </citation>
    <scope>NUCLEOTIDE SEQUENCE</scope>
</reference>